<comment type="caution">
    <text evidence="1">The sequence shown here is derived from an EMBL/GenBank/DDBJ whole genome shotgun (WGS) entry which is preliminary data.</text>
</comment>
<keyword evidence="2" id="KW-1185">Reference proteome</keyword>
<organism evidence="1 2">
    <name type="scientific">Puccinia striiformis</name>
    <dbReference type="NCBI Taxonomy" id="27350"/>
    <lineage>
        <taxon>Eukaryota</taxon>
        <taxon>Fungi</taxon>
        <taxon>Dikarya</taxon>
        <taxon>Basidiomycota</taxon>
        <taxon>Pucciniomycotina</taxon>
        <taxon>Pucciniomycetes</taxon>
        <taxon>Pucciniales</taxon>
        <taxon>Pucciniaceae</taxon>
        <taxon>Puccinia</taxon>
    </lineage>
</organism>
<gene>
    <name evidence="1" type="ORF">PSTT_07683</name>
</gene>
<sequence>MEPVRTKGKNSLDDFKDVTSHDEDTRIDVLAVTPVCLRVALTMDNLNGYIPTSVDDPNYKAEVVRKIAEKFPVCNCSNCLPAEAEAIHHRVTQQRTSLVEATESAWQVC</sequence>
<dbReference type="VEuPathDB" id="FungiDB:PSTT_07683"/>
<dbReference type="EMBL" id="PKSL01000066">
    <property type="protein sequence ID" value="POW08220.1"/>
    <property type="molecule type" value="Genomic_DNA"/>
</dbReference>
<dbReference type="AlphaFoldDB" id="A0A2S4VFN8"/>
<accession>A0A2S4VFN8</accession>
<dbReference type="Proteomes" id="UP000239156">
    <property type="component" value="Unassembled WGS sequence"/>
</dbReference>
<evidence type="ECO:0000313" key="1">
    <source>
        <dbReference type="EMBL" id="POW08220.1"/>
    </source>
</evidence>
<proteinExistence type="predicted"/>
<protein>
    <submittedName>
        <fullName evidence="1">Uncharacterized protein</fullName>
    </submittedName>
</protein>
<evidence type="ECO:0000313" key="2">
    <source>
        <dbReference type="Proteomes" id="UP000239156"/>
    </source>
</evidence>
<reference evidence="1" key="1">
    <citation type="submission" date="2017-12" db="EMBL/GenBank/DDBJ databases">
        <title>Gene loss provides genomic basis for host adaptation in cereal stripe rust fungi.</title>
        <authorList>
            <person name="Xia C."/>
        </authorList>
    </citation>
    <scope>NUCLEOTIDE SEQUENCE [LARGE SCALE GENOMIC DNA]</scope>
    <source>
        <strain evidence="1">93-210</strain>
    </source>
</reference>
<name>A0A2S4VFN8_9BASI</name>